<evidence type="ECO:0000313" key="2">
    <source>
        <dbReference type="EMBL" id="CAL6065382.1"/>
    </source>
</evidence>
<proteinExistence type="predicted"/>
<accession>A0AA86PSW6</accession>
<keyword evidence="3" id="KW-1185">Reference proteome</keyword>
<sequence length="110" mass="12614">MLENPICDTMLPAQQFADPSPQIYIPNVFSRSKFTELFKIIEITLAQKILPVADYITMLTLDSDVFKKFTSLFSFIPPIPEDANNEPPEFEFTTNYSKIILLITLNFFIG</sequence>
<protein>
    <submittedName>
        <fullName evidence="2">Hypothetical_protein</fullName>
    </submittedName>
</protein>
<dbReference type="EMBL" id="CATOUU010000686">
    <property type="protein sequence ID" value="CAI9940940.1"/>
    <property type="molecule type" value="Genomic_DNA"/>
</dbReference>
<name>A0AA86PSW6_9EUKA</name>
<gene>
    <name evidence="1" type="ORF">HINF_LOCUS28585</name>
    <name evidence="2" type="ORF">HINF_LOCUS51812</name>
</gene>
<dbReference type="Proteomes" id="UP001642409">
    <property type="component" value="Unassembled WGS sequence"/>
</dbReference>
<organism evidence="1">
    <name type="scientific">Hexamita inflata</name>
    <dbReference type="NCBI Taxonomy" id="28002"/>
    <lineage>
        <taxon>Eukaryota</taxon>
        <taxon>Metamonada</taxon>
        <taxon>Diplomonadida</taxon>
        <taxon>Hexamitidae</taxon>
        <taxon>Hexamitinae</taxon>
        <taxon>Hexamita</taxon>
    </lineage>
</organism>
<dbReference type="EMBL" id="CAXDID020000255">
    <property type="protein sequence ID" value="CAL6065382.1"/>
    <property type="molecule type" value="Genomic_DNA"/>
</dbReference>
<comment type="caution">
    <text evidence="1">The sequence shown here is derived from an EMBL/GenBank/DDBJ whole genome shotgun (WGS) entry which is preliminary data.</text>
</comment>
<reference evidence="2 3" key="2">
    <citation type="submission" date="2024-07" db="EMBL/GenBank/DDBJ databases">
        <authorList>
            <person name="Akdeniz Z."/>
        </authorList>
    </citation>
    <scope>NUCLEOTIDE SEQUENCE [LARGE SCALE GENOMIC DNA]</scope>
</reference>
<dbReference type="AlphaFoldDB" id="A0AA86PSW6"/>
<reference evidence="1" key="1">
    <citation type="submission" date="2023-06" db="EMBL/GenBank/DDBJ databases">
        <authorList>
            <person name="Kurt Z."/>
        </authorList>
    </citation>
    <scope>NUCLEOTIDE SEQUENCE</scope>
</reference>
<evidence type="ECO:0000313" key="1">
    <source>
        <dbReference type="EMBL" id="CAI9940940.1"/>
    </source>
</evidence>
<evidence type="ECO:0000313" key="3">
    <source>
        <dbReference type="Proteomes" id="UP001642409"/>
    </source>
</evidence>